<feature type="chain" id="PRO_5046907181" description="Lipoprotein" evidence="2">
    <location>
        <begin position="22"/>
        <end position="98"/>
    </location>
</feature>
<feature type="signal peptide" evidence="2">
    <location>
        <begin position="1"/>
        <end position="21"/>
    </location>
</feature>
<gene>
    <name evidence="3" type="ORF">TPR58_08095</name>
</gene>
<proteinExistence type="predicted"/>
<dbReference type="Proteomes" id="UP001427805">
    <property type="component" value="Unassembled WGS sequence"/>
</dbReference>
<evidence type="ECO:0000256" key="2">
    <source>
        <dbReference type="SAM" id="SignalP"/>
    </source>
</evidence>
<evidence type="ECO:0008006" key="5">
    <source>
        <dbReference type="Google" id="ProtNLM"/>
    </source>
</evidence>
<organism evidence="3 4">
    <name type="scientific">Sphingomonas rustica</name>
    <dbReference type="NCBI Taxonomy" id="3103142"/>
    <lineage>
        <taxon>Bacteria</taxon>
        <taxon>Pseudomonadati</taxon>
        <taxon>Pseudomonadota</taxon>
        <taxon>Alphaproteobacteria</taxon>
        <taxon>Sphingomonadales</taxon>
        <taxon>Sphingomonadaceae</taxon>
        <taxon>Sphingomonas</taxon>
    </lineage>
</organism>
<keyword evidence="2" id="KW-0732">Signal</keyword>
<dbReference type="EMBL" id="JBDIZK010000004">
    <property type="protein sequence ID" value="MEN3747125.1"/>
    <property type="molecule type" value="Genomic_DNA"/>
</dbReference>
<keyword evidence="4" id="KW-1185">Reference proteome</keyword>
<name>A0ABV0B6C6_9SPHN</name>
<accession>A0ABV0B6C6</accession>
<feature type="compositionally biased region" description="Basic and acidic residues" evidence="1">
    <location>
        <begin position="48"/>
        <end position="80"/>
    </location>
</feature>
<dbReference type="PROSITE" id="PS51257">
    <property type="entry name" value="PROKAR_LIPOPROTEIN"/>
    <property type="match status" value="1"/>
</dbReference>
<dbReference type="RefSeq" id="WP_346246125.1">
    <property type="nucleotide sequence ID" value="NZ_JBDIZK010000004.1"/>
</dbReference>
<feature type="region of interest" description="Disordered" evidence="1">
    <location>
        <begin position="43"/>
        <end position="98"/>
    </location>
</feature>
<evidence type="ECO:0000256" key="1">
    <source>
        <dbReference type="SAM" id="MobiDB-lite"/>
    </source>
</evidence>
<comment type="caution">
    <text evidence="3">The sequence shown here is derived from an EMBL/GenBank/DDBJ whole genome shotgun (WGS) entry which is preliminary data.</text>
</comment>
<sequence>MRLILLPLLAVTTLTTGGCVAKTAFDVVTLPVKAGSKAVDLATTSQSEADRNYGKKMRKAEEREGRERRDYEKKCRRDPDCGPYTGFVAHPEGGNRYR</sequence>
<protein>
    <recommendedName>
        <fullName evidence="5">Lipoprotein</fullName>
    </recommendedName>
</protein>
<reference evidence="3 4" key="1">
    <citation type="submission" date="2024-05" db="EMBL/GenBank/DDBJ databases">
        <title>Sphingomonas sp. HF-S3 16S ribosomal RNA gene Genome sequencing and assembly.</title>
        <authorList>
            <person name="Lee H."/>
        </authorList>
    </citation>
    <scope>NUCLEOTIDE SEQUENCE [LARGE SCALE GENOMIC DNA]</scope>
    <source>
        <strain evidence="3 4">HF-S3</strain>
    </source>
</reference>
<evidence type="ECO:0000313" key="3">
    <source>
        <dbReference type="EMBL" id="MEN3747125.1"/>
    </source>
</evidence>
<evidence type="ECO:0000313" key="4">
    <source>
        <dbReference type="Proteomes" id="UP001427805"/>
    </source>
</evidence>